<dbReference type="GO" id="GO:0042775">
    <property type="term" value="P:mitochondrial ATP synthesis coupled electron transport"/>
    <property type="evidence" value="ECO:0007669"/>
    <property type="project" value="TreeGrafter"/>
</dbReference>
<dbReference type="AlphaFoldDB" id="A0AAY5EAC5"/>
<dbReference type="Proteomes" id="UP000314983">
    <property type="component" value="Chromosome 2"/>
</dbReference>
<gene>
    <name evidence="2" type="primary">ndufv3</name>
</gene>
<dbReference type="Ensembl" id="ENSEEET00000053689.1">
    <property type="protein sequence ID" value="ENSEEEP00000053427.1"/>
    <property type="gene ID" value="ENSEEEG00000011522.2"/>
</dbReference>
<evidence type="ECO:0000313" key="3">
    <source>
        <dbReference type="Proteomes" id="UP000314983"/>
    </source>
</evidence>
<accession>A0AAY5EAC5</accession>
<dbReference type="GO" id="GO:0045271">
    <property type="term" value="C:respiratory chain complex I"/>
    <property type="evidence" value="ECO:0007669"/>
    <property type="project" value="InterPro"/>
</dbReference>
<dbReference type="PANTHER" id="PTHR17117:SF3">
    <property type="entry name" value="NADH DEHYDROGENASE [UBIQUINONE] FLAVOPROTEIN 3, MITOCHONDRIAL"/>
    <property type="match status" value="1"/>
</dbReference>
<dbReference type="GeneTree" id="ENSGT00390000012196"/>
<dbReference type="PANTHER" id="PTHR17117">
    <property type="entry name" value="NADH-UBIQUINONE OXIDOREDUCTASE"/>
    <property type="match status" value="1"/>
</dbReference>
<feature type="region of interest" description="Disordered" evidence="1">
    <location>
        <begin position="170"/>
        <end position="207"/>
    </location>
</feature>
<reference evidence="2 3" key="1">
    <citation type="submission" date="2020-05" db="EMBL/GenBank/DDBJ databases">
        <title>Electrophorus electricus (electric eel) genome, fEleEle1, primary haplotype.</title>
        <authorList>
            <person name="Myers G."/>
            <person name="Meyer A."/>
            <person name="Fedrigo O."/>
            <person name="Formenti G."/>
            <person name="Rhie A."/>
            <person name="Tracey A."/>
            <person name="Sims Y."/>
            <person name="Jarvis E.D."/>
        </authorList>
    </citation>
    <scope>NUCLEOTIDE SEQUENCE [LARGE SCALE GENOMIC DNA]</scope>
</reference>
<dbReference type="GO" id="GO:0005739">
    <property type="term" value="C:mitochondrion"/>
    <property type="evidence" value="ECO:0007669"/>
    <property type="project" value="InterPro"/>
</dbReference>
<feature type="compositionally biased region" description="Low complexity" evidence="1">
    <location>
        <begin position="182"/>
        <end position="193"/>
    </location>
</feature>
<evidence type="ECO:0000313" key="2">
    <source>
        <dbReference type="Ensembl" id="ENSEEEP00000053427.1"/>
    </source>
</evidence>
<reference evidence="2" key="2">
    <citation type="submission" date="2025-08" db="UniProtKB">
        <authorList>
            <consortium name="Ensembl"/>
        </authorList>
    </citation>
    <scope>IDENTIFICATION</scope>
</reference>
<reference evidence="2" key="3">
    <citation type="submission" date="2025-09" db="UniProtKB">
        <authorList>
            <consortium name="Ensembl"/>
        </authorList>
    </citation>
    <scope>IDENTIFICATION</scope>
</reference>
<keyword evidence="3" id="KW-1185">Reference proteome</keyword>
<protein>
    <recommendedName>
        <fullName evidence="4">NADH dehydrogenase [ubiquinone] flavoprotein 3, mitochondrial</fullName>
    </recommendedName>
</protein>
<proteinExistence type="predicted"/>
<evidence type="ECO:0000256" key="1">
    <source>
        <dbReference type="SAM" id="MobiDB-lite"/>
    </source>
</evidence>
<feature type="region of interest" description="Disordered" evidence="1">
    <location>
        <begin position="1"/>
        <end position="133"/>
    </location>
</feature>
<feature type="compositionally biased region" description="Polar residues" evidence="1">
    <location>
        <begin position="101"/>
        <end position="116"/>
    </location>
</feature>
<dbReference type="Pfam" id="PF15880">
    <property type="entry name" value="NDUFV3"/>
    <property type="match status" value="1"/>
</dbReference>
<organism evidence="2 3">
    <name type="scientific">Electrophorus electricus</name>
    <name type="common">Electric eel</name>
    <name type="synonym">Gymnotus electricus</name>
    <dbReference type="NCBI Taxonomy" id="8005"/>
    <lineage>
        <taxon>Eukaryota</taxon>
        <taxon>Metazoa</taxon>
        <taxon>Chordata</taxon>
        <taxon>Craniata</taxon>
        <taxon>Vertebrata</taxon>
        <taxon>Euteleostomi</taxon>
        <taxon>Actinopterygii</taxon>
        <taxon>Neopterygii</taxon>
        <taxon>Teleostei</taxon>
        <taxon>Ostariophysi</taxon>
        <taxon>Gymnotiformes</taxon>
        <taxon>Gymnotoidei</taxon>
        <taxon>Gymnotidae</taxon>
        <taxon>Electrophorus</taxon>
    </lineage>
</organism>
<name>A0AAY5EAC5_ELEEL</name>
<feature type="compositionally biased region" description="Polar residues" evidence="1">
    <location>
        <begin position="1"/>
        <end position="14"/>
    </location>
</feature>
<sequence>MPTATSKESPSVKTTEAVHEHVTAESVTMKRKAPEASAKGALKITKASLAAAHQESVDTTSAKSAAIGKKEPGVQVKTSEVKAEPVLEPSQGSAAMKETPKASTKVTDHLPQTVTKRSPEANLKATPDVLPDSAKAEVSEAKIEAALQTGTVAEAVAKVGTEASRADELIDSAPIITDKAQAPAEPEAVAAPEEPVPPPEPESFDNTTYKNLQHHSYHMFTFSDMDVELAKHRLPQPSTGRPSPMH</sequence>
<dbReference type="InterPro" id="IPR026193">
    <property type="entry name" value="NDUFV3"/>
</dbReference>
<evidence type="ECO:0008006" key="4">
    <source>
        <dbReference type="Google" id="ProtNLM"/>
    </source>
</evidence>